<dbReference type="InterPro" id="IPR000277">
    <property type="entry name" value="Cys/Met-Metab_PyrdxlP-dep_enz"/>
</dbReference>
<dbReference type="FunFam" id="3.40.640.10:FF:000046">
    <property type="entry name" value="Cystathionine gamma-lyase"/>
    <property type="match status" value="1"/>
</dbReference>
<evidence type="ECO:0000256" key="3">
    <source>
        <dbReference type="SAM" id="MobiDB-lite"/>
    </source>
</evidence>
<dbReference type="GO" id="GO:0016846">
    <property type="term" value="F:carbon-sulfur lyase activity"/>
    <property type="evidence" value="ECO:0007669"/>
    <property type="project" value="TreeGrafter"/>
</dbReference>
<protein>
    <recommendedName>
        <fullName evidence="5">Cystathionine beta-lyase</fullName>
    </recommendedName>
</protein>
<dbReference type="InterPro" id="IPR015421">
    <property type="entry name" value="PyrdxlP-dep_Trfase_major"/>
</dbReference>
<comment type="cofactor">
    <cofactor evidence="1">
        <name>pyridoxal 5'-phosphate</name>
        <dbReference type="ChEBI" id="CHEBI:597326"/>
    </cofactor>
</comment>
<feature type="region of interest" description="Disordered" evidence="3">
    <location>
        <begin position="1"/>
        <end position="33"/>
    </location>
</feature>
<dbReference type="InterPro" id="IPR054542">
    <property type="entry name" value="Cys_met_metab_PP"/>
</dbReference>
<dbReference type="SUPFAM" id="SSF53383">
    <property type="entry name" value="PLP-dependent transferases"/>
    <property type="match status" value="1"/>
</dbReference>
<evidence type="ECO:0000313" key="4">
    <source>
        <dbReference type="EMBL" id="SUZ51415.1"/>
    </source>
</evidence>
<dbReference type="CDD" id="cd00614">
    <property type="entry name" value="CGS_like"/>
    <property type="match status" value="1"/>
</dbReference>
<dbReference type="PROSITE" id="PS00868">
    <property type="entry name" value="CYS_MET_METAB_PP"/>
    <property type="match status" value="1"/>
</dbReference>
<evidence type="ECO:0008006" key="5">
    <source>
        <dbReference type="Google" id="ProtNLM"/>
    </source>
</evidence>
<dbReference type="GO" id="GO:0019346">
    <property type="term" value="P:transsulfuration"/>
    <property type="evidence" value="ECO:0007669"/>
    <property type="project" value="InterPro"/>
</dbReference>
<reference evidence="4" key="1">
    <citation type="submission" date="2018-05" db="EMBL/GenBank/DDBJ databases">
        <authorList>
            <person name="Lanie J.A."/>
            <person name="Ng W.-L."/>
            <person name="Kazmierczak K.M."/>
            <person name="Andrzejewski T.M."/>
            <person name="Davidsen T.M."/>
            <person name="Wayne K.J."/>
            <person name="Tettelin H."/>
            <person name="Glass J.I."/>
            <person name="Rusch D."/>
            <person name="Podicherti R."/>
            <person name="Tsui H.-C.T."/>
            <person name="Winkler M.E."/>
        </authorList>
    </citation>
    <scope>NUCLEOTIDE SEQUENCE</scope>
</reference>
<organism evidence="4">
    <name type="scientific">marine metagenome</name>
    <dbReference type="NCBI Taxonomy" id="408172"/>
    <lineage>
        <taxon>unclassified sequences</taxon>
        <taxon>metagenomes</taxon>
        <taxon>ecological metagenomes</taxon>
    </lineage>
</organism>
<dbReference type="EMBL" id="UINC01000222">
    <property type="protein sequence ID" value="SUZ51415.1"/>
    <property type="molecule type" value="Genomic_DNA"/>
</dbReference>
<keyword evidence="2" id="KW-0663">Pyridoxal phosphate</keyword>
<evidence type="ECO:0000256" key="2">
    <source>
        <dbReference type="ARBA" id="ARBA00022898"/>
    </source>
</evidence>
<dbReference type="Gene3D" id="3.90.1150.10">
    <property type="entry name" value="Aspartate Aminotransferase, domain 1"/>
    <property type="match status" value="1"/>
</dbReference>
<dbReference type="Pfam" id="PF01053">
    <property type="entry name" value="Cys_Met_Meta_PP"/>
    <property type="match status" value="1"/>
</dbReference>
<evidence type="ECO:0000256" key="1">
    <source>
        <dbReference type="ARBA" id="ARBA00001933"/>
    </source>
</evidence>
<dbReference type="AlphaFoldDB" id="A0A381NA65"/>
<gene>
    <name evidence="4" type="ORF">METZ01_LOCUS4269</name>
</gene>
<dbReference type="InterPro" id="IPR015422">
    <property type="entry name" value="PyrdxlP-dep_Trfase_small"/>
</dbReference>
<dbReference type="GO" id="GO:0005737">
    <property type="term" value="C:cytoplasm"/>
    <property type="evidence" value="ECO:0007669"/>
    <property type="project" value="TreeGrafter"/>
</dbReference>
<dbReference type="InterPro" id="IPR015424">
    <property type="entry name" value="PyrdxlP-dep_Trfase"/>
</dbReference>
<proteinExistence type="predicted"/>
<dbReference type="PIRSF" id="PIRSF001434">
    <property type="entry name" value="CGS"/>
    <property type="match status" value="1"/>
</dbReference>
<feature type="compositionally biased region" description="Basic and acidic residues" evidence="3">
    <location>
        <begin position="1"/>
        <end position="11"/>
    </location>
</feature>
<dbReference type="PANTHER" id="PTHR11808">
    <property type="entry name" value="TRANS-SULFURATION ENZYME FAMILY MEMBER"/>
    <property type="match status" value="1"/>
</dbReference>
<dbReference type="GO" id="GO:0030170">
    <property type="term" value="F:pyridoxal phosphate binding"/>
    <property type="evidence" value="ECO:0007669"/>
    <property type="project" value="InterPro"/>
</dbReference>
<accession>A0A381NA65</accession>
<dbReference type="Gene3D" id="3.40.640.10">
    <property type="entry name" value="Type I PLP-dependent aspartate aminotransferase-like (Major domain)"/>
    <property type="match status" value="1"/>
</dbReference>
<name>A0A381NA65_9ZZZZ</name>
<sequence length="393" mass="42117">MSDKENQDRPNRAATLGIHGRSTGDRSPGSPVVSPIVQSATFHWAKPEDGDLLYSRYGNNPNQLEVGQKIAALEGTESGIVLGSGMAATAMVFLALTEAGDHIVASSHLYGATRSLLLDELPRRGIETTFVDPDVDQGWREALRPETRIIHIELPTNPTLRFFDPRPIAQLAREKGITLTCDATFGSPVNFRPSDSGIDVVIHSATKYLSGHSDLIAGAVAGSEDVIDQVTLMSRLYGPVLDPHAAWLLDRGIRTLDARMTRHNENALLLATWLSEQAGIQTVIYPGLATHPDHVLASELMVGWGGMVSIVLEGGGAAADHFMGKLELVTAAPSLGGVETLVSQPRYTSHAGLTAAERDAWGIPDGFVRISVGIEAIDDLITDFAQALEAIRL</sequence>